<dbReference type="GO" id="GO:0005524">
    <property type="term" value="F:ATP binding"/>
    <property type="evidence" value="ECO:0007669"/>
    <property type="project" value="InterPro"/>
</dbReference>
<dbReference type="Pfam" id="PF00069">
    <property type="entry name" value="Pkinase"/>
    <property type="match status" value="1"/>
</dbReference>
<dbReference type="PANTHER" id="PTHR37542">
    <property type="entry name" value="HELO DOMAIN-CONTAINING PROTEIN-RELATED"/>
    <property type="match status" value="1"/>
</dbReference>
<evidence type="ECO:0000259" key="1">
    <source>
        <dbReference type="PROSITE" id="PS50011"/>
    </source>
</evidence>
<protein>
    <recommendedName>
        <fullName evidence="1">Protein kinase domain-containing protein</fullName>
    </recommendedName>
</protein>
<gene>
    <name evidence="2" type="ORF">CC86DRAFT_411696</name>
</gene>
<dbReference type="SMART" id="SM00220">
    <property type="entry name" value="S_TKc"/>
    <property type="match status" value="1"/>
</dbReference>
<accession>A0A6A6ZJD9</accession>
<dbReference type="Proteomes" id="UP000799424">
    <property type="component" value="Unassembled WGS sequence"/>
</dbReference>
<organism evidence="2 3">
    <name type="scientific">Ophiobolus disseminans</name>
    <dbReference type="NCBI Taxonomy" id="1469910"/>
    <lineage>
        <taxon>Eukaryota</taxon>
        <taxon>Fungi</taxon>
        <taxon>Dikarya</taxon>
        <taxon>Ascomycota</taxon>
        <taxon>Pezizomycotina</taxon>
        <taxon>Dothideomycetes</taxon>
        <taxon>Pleosporomycetidae</taxon>
        <taxon>Pleosporales</taxon>
        <taxon>Pleosporineae</taxon>
        <taxon>Phaeosphaeriaceae</taxon>
        <taxon>Ophiobolus</taxon>
    </lineage>
</organism>
<feature type="domain" description="Protein kinase" evidence="1">
    <location>
        <begin position="143"/>
        <end position="469"/>
    </location>
</feature>
<keyword evidence="3" id="KW-1185">Reference proteome</keyword>
<dbReference type="PANTHER" id="PTHR37542:SF3">
    <property type="entry name" value="PRION-INHIBITION AND PROPAGATION HELO DOMAIN-CONTAINING PROTEIN"/>
    <property type="match status" value="1"/>
</dbReference>
<dbReference type="InterPro" id="IPR011009">
    <property type="entry name" value="Kinase-like_dom_sf"/>
</dbReference>
<evidence type="ECO:0000313" key="3">
    <source>
        <dbReference type="Proteomes" id="UP000799424"/>
    </source>
</evidence>
<name>A0A6A6ZJD9_9PLEO</name>
<sequence>MESPTRHATEALADLREQGCRCFINTSRLQDVLAQDHILKILAEYGAGPYQILNYGDIIRNKAPKLFAILVWIQQPHLIITLVGHQIFDKSLPLDRVALQHVPELTQLHPQFFHVQYEFIPHFFEKGLDSYIDDSQLVLPFVVEERLEDVDGAFSSISRVEIHPSFQNLLPESETHRFLIQKEVSSSTEYTSFEGEKANLELLHCIKHPNIVELLSSYTLSTSTYTTFPDGTELTVVRPKHFFLFREEPMDLHAFLRAPQPYGQFIHDETYYLALQGLASALECIHDIRLNKLTHSLSVDVRRIGSHRDIRLPNILVRTDTFLLADFGLTDFKDPSNERRSKTTFKAGKGDYIAPECYGNTFDHQAVGRSMDIWAFGCVLIEVATYMMLGPEGLKNFQSRRISLWLQPISNGFFFQNGALKSEVLDHISELRKSTNDHAYLKLLDLSQNMLRMKFTERPGAREVWHVLRCICMAKLYSQLQSALDDYDQSLEAKPAASPSRVTQWFEMERVRAWADVLGFQQDEITACEDLENTIDVDACQAQLRELKCFVRQHYKRTAQSLQGKDGSQQLVTLHAQFEESLSRHVRSLYKLLPMRLQKRADNWWTQRLLQDRATETFATHATRNLLSSHEPYEQLTRRALVKRNLQAISETSNPDPDVYQLCLDPTKLSEIRSNDSHDYSIYLDGTTAIRVLVEPTSIAIDENANFQISADEIAIRKSSLATLLATPRKPLDFHVLDCIGFVDVVSQEPRVGYAKFIYRLPEICQPHSEEYKSTGDPYSLLQILDHKSNDGTNVPPLEIRIQLAQVLVTSIHSLHLSGWLHKSLNADNILLFRPSHELWNFTDPRIVGFRDSRPDGDIWTSSGPSVNPLLDDYIHPRYRKINEARPTEDLVGQARFRRVYDYYSVGVLLLEIGLWRSLGSMLKKANSSDADTRRLWLLKNYLPRLGPMVGSTYARAVNKCLNTNYSAEKPGVGAEHQVNEFYLDVVEPVSELRI</sequence>
<evidence type="ECO:0000313" key="2">
    <source>
        <dbReference type="EMBL" id="KAF2820863.1"/>
    </source>
</evidence>
<proteinExistence type="predicted"/>
<dbReference type="GO" id="GO:0004672">
    <property type="term" value="F:protein kinase activity"/>
    <property type="evidence" value="ECO:0007669"/>
    <property type="project" value="InterPro"/>
</dbReference>
<dbReference type="SUPFAM" id="SSF56112">
    <property type="entry name" value="Protein kinase-like (PK-like)"/>
    <property type="match status" value="2"/>
</dbReference>
<dbReference type="InterPro" id="IPR000719">
    <property type="entry name" value="Prot_kinase_dom"/>
</dbReference>
<dbReference type="OrthoDB" id="4062651at2759"/>
<dbReference type="Gene3D" id="1.10.510.10">
    <property type="entry name" value="Transferase(Phosphotransferase) domain 1"/>
    <property type="match status" value="2"/>
</dbReference>
<dbReference type="EMBL" id="MU006239">
    <property type="protein sequence ID" value="KAF2820863.1"/>
    <property type="molecule type" value="Genomic_DNA"/>
</dbReference>
<dbReference type="AlphaFoldDB" id="A0A6A6ZJD9"/>
<reference evidence="2" key="1">
    <citation type="journal article" date="2020" name="Stud. Mycol.">
        <title>101 Dothideomycetes genomes: a test case for predicting lifestyles and emergence of pathogens.</title>
        <authorList>
            <person name="Haridas S."/>
            <person name="Albert R."/>
            <person name="Binder M."/>
            <person name="Bloem J."/>
            <person name="Labutti K."/>
            <person name="Salamov A."/>
            <person name="Andreopoulos B."/>
            <person name="Baker S."/>
            <person name="Barry K."/>
            <person name="Bills G."/>
            <person name="Bluhm B."/>
            <person name="Cannon C."/>
            <person name="Castanera R."/>
            <person name="Culley D."/>
            <person name="Daum C."/>
            <person name="Ezra D."/>
            <person name="Gonzalez J."/>
            <person name="Henrissat B."/>
            <person name="Kuo A."/>
            <person name="Liang C."/>
            <person name="Lipzen A."/>
            <person name="Lutzoni F."/>
            <person name="Magnuson J."/>
            <person name="Mondo S."/>
            <person name="Nolan M."/>
            <person name="Ohm R."/>
            <person name="Pangilinan J."/>
            <person name="Park H.-J."/>
            <person name="Ramirez L."/>
            <person name="Alfaro M."/>
            <person name="Sun H."/>
            <person name="Tritt A."/>
            <person name="Yoshinaga Y."/>
            <person name="Zwiers L.-H."/>
            <person name="Turgeon B."/>
            <person name="Goodwin S."/>
            <person name="Spatafora J."/>
            <person name="Crous P."/>
            <person name="Grigoriev I."/>
        </authorList>
    </citation>
    <scope>NUCLEOTIDE SEQUENCE</scope>
    <source>
        <strain evidence="2">CBS 113818</strain>
    </source>
</reference>
<dbReference type="PROSITE" id="PS50011">
    <property type="entry name" value="PROTEIN_KINASE_DOM"/>
    <property type="match status" value="1"/>
</dbReference>